<organism evidence="1 2">
    <name type="scientific">Cuscuta australis</name>
    <dbReference type="NCBI Taxonomy" id="267555"/>
    <lineage>
        <taxon>Eukaryota</taxon>
        <taxon>Viridiplantae</taxon>
        <taxon>Streptophyta</taxon>
        <taxon>Embryophyta</taxon>
        <taxon>Tracheophyta</taxon>
        <taxon>Spermatophyta</taxon>
        <taxon>Magnoliopsida</taxon>
        <taxon>eudicotyledons</taxon>
        <taxon>Gunneridae</taxon>
        <taxon>Pentapetalae</taxon>
        <taxon>asterids</taxon>
        <taxon>lamiids</taxon>
        <taxon>Solanales</taxon>
        <taxon>Convolvulaceae</taxon>
        <taxon>Cuscuteae</taxon>
        <taxon>Cuscuta</taxon>
        <taxon>Cuscuta subgen. Grammica</taxon>
        <taxon>Cuscuta sect. Cleistogrammica</taxon>
    </lineage>
</organism>
<evidence type="ECO:0000313" key="1">
    <source>
        <dbReference type="EMBL" id="RAL46957.1"/>
    </source>
</evidence>
<sequence length="102" mass="11185">MEAWQCAWRSLLFFSSDGSSNSGYQCAVVFFPMFPVSCIKLKMTIHRRISGLASNFSGSASPSRDCPLSEGDDEDGVSLGKLFFIVQSNKAVSENNHNGMNH</sequence>
<keyword evidence="2" id="KW-1185">Reference proteome</keyword>
<dbReference type="EMBL" id="NQVE01000121">
    <property type="protein sequence ID" value="RAL46957.1"/>
    <property type="molecule type" value="Genomic_DNA"/>
</dbReference>
<dbReference type="Proteomes" id="UP000249390">
    <property type="component" value="Unassembled WGS sequence"/>
</dbReference>
<accession>A0A328DMQ7</accession>
<reference evidence="1 2" key="1">
    <citation type="submission" date="2018-06" db="EMBL/GenBank/DDBJ databases">
        <title>The Genome of Cuscuta australis (Dodder) Provides Insight into the Evolution of Plant Parasitism.</title>
        <authorList>
            <person name="Liu H."/>
        </authorList>
    </citation>
    <scope>NUCLEOTIDE SEQUENCE [LARGE SCALE GENOMIC DNA]</scope>
    <source>
        <strain evidence="2">cv. Yunnan</strain>
        <tissue evidence="1">Vines</tissue>
    </source>
</reference>
<gene>
    <name evidence="1" type="ORF">DM860_016591</name>
</gene>
<evidence type="ECO:0000313" key="2">
    <source>
        <dbReference type="Proteomes" id="UP000249390"/>
    </source>
</evidence>
<proteinExistence type="predicted"/>
<dbReference type="AlphaFoldDB" id="A0A328DMQ7"/>
<comment type="caution">
    <text evidence="1">The sequence shown here is derived from an EMBL/GenBank/DDBJ whole genome shotgun (WGS) entry which is preliminary data.</text>
</comment>
<protein>
    <submittedName>
        <fullName evidence="1">Uncharacterized protein</fullName>
    </submittedName>
</protein>
<name>A0A328DMQ7_9ASTE</name>